<evidence type="ECO:0000259" key="9">
    <source>
        <dbReference type="PROSITE" id="PS51144"/>
    </source>
</evidence>
<dbReference type="InterPro" id="IPR023561">
    <property type="entry name" value="Carbonic_anhydrase_a-class"/>
</dbReference>
<organism evidence="10 11">
    <name type="scientific">Nocardia sputorum</name>
    <dbReference type="NCBI Taxonomy" id="2984338"/>
    <lineage>
        <taxon>Bacteria</taxon>
        <taxon>Bacillati</taxon>
        <taxon>Actinomycetota</taxon>
        <taxon>Actinomycetes</taxon>
        <taxon>Mycobacteriales</taxon>
        <taxon>Nocardiaceae</taxon>
        <taxon>Nocardia</taxon>
    </lineage>
</organism>
<keyword evidence="8" id="KW-0732">Signal</keyword>
<evidence type="ECO:0000256" key="5">
    <source>
        <dbReference type="ARBA" id="ARBA00023239"/>
    </source>
</evidence>
<dbReference type="CDD" id="cd03124">
    <property type="entry name" value="alpha_CA_prokaryotic_like"/>
    <property type="match status" value="1"/>
</dbReference>
<dbReference type="InterPro" id="IPR036398">
    <property type="entry name" value="CA_dom_sf"/>
</dbReference>
<dbReference type="InterPro" id="IPR001148">
    <property type="entry name" value="CA_dom"/>
</dbReference>
<dbReference type="PANTHER" id="PTHR18952:SF265">
    <property type="entry name" value="CARBONIC ANHYDRASE"/>
    <property type="match status" value="1"/>
</dbReference>
<accession>A0ABM8D015</accession>
<gene>
    <name evidence="10" type="ORF">IFM12276_36840</name>
</gene>
<dbReference type="Proteomes" id="UP001317870">
    <property type="component" value="Chromosome"/>
</dbReference>
<dbReference type="EC" id="4.2.1.1" evidence="2"/>
<feature type="region of interest" description="Disordered" evidence="7">
    <location>
        <begin position="31"/>
        <end position="50"/>
    </location>
</feature>
<evidence type="ECO:0000256" key="4">
    <source>
        <dbReference type="ARBA" id="ARBA00022833"/>
    </source>
</evidence>
<dbReference type="Pfam" id="PF00194">
    <property type="entry name" value="Carb_anhydrase"/>
    <property type="match status" value="1"/>
</dbReference>
<comment type="similarity">
    <text evidence="1">Belongs to the alpha-carbonic anhydrase family.</text>
</comment>
<feature type="signal peptide" evidence="8">
    <location>
        <begin position="1"/>
        <end position="28"/>
    </location>
</feature>
<dbReference type="PANTHER" id="PTHR18952">
    <property type="entry name" value="CARBONIC ANHYDRASE"/>
    <property type="match status" value="1"/>
</dbReference>
<evidence type="ECO:0000256" key="3">
    <source>
        <dbReference type="ARBA" id="ARBA00022723"/>
    </source>
</evidence>
<keyword evidence="11" id="KW-1185">Reference proteome</keyword>
<reference evidence="10 11" key="1">
    <citation type="submission" date="2022-11" db="EMBL/GenBank/DDBJ databases">
        <title>Genome Sequencing of Nocardia sp. ON39_IFM12276 and assembly.</title>
        <authorList>
            <person name="Shimojima M."/>
            <person name="Toyokawa M."/>
            <person name="Uesaka K."/>
        </authorList>
    </citation>
    <scope>NUCLEOTIDE SEQUENCE [LARGE SCALE GENOMIC DNA]</scope>
    <source>
        <strain evidence="10 11">IFM 12276</strain>
    </source>
</reference>
<keyword evidence="3" id="KW-0479">Metal-binding</keyword>
<dbReference type="RefSeq" id="WP_281873542.1">
    <property type="nucleotide sequence ID" value="NZ_AP026976.1"/>
</dbReference>
<evidence type="ECO:0000256" key="7">
    <source>
        <dbReference type="SAM" id="MobiDB-lite"/>
    </source>
</evidence>
<sequence length="271" mass="28743">MPTSTPFRPRSIAAVLAAVAVLVLPACGSGGQRGPTGEPSTHHAPHWDYDAEGPDHWADLDRDFLTCKSGHQQSPVDLPGHARLEPHEHTTVDYHSVPTVTLRNNGHTVQANLPPHNGNRIVVDDVPFELVQFHFHLPSEHTVDGVGTTMEAHFVHKSATGQVAVLGVLLRAAPGPSGFAPILSVAPRAVDAETVVPGPIDLRSMLPGATDQYRYQGSLTTPPCSEGVSWTVLGSPVAVAPADADRYRALFAHSNRPTQPLNGRSVTLAGG</sequence>
<feature type="domain" description="Alpha-carbonic anhydrase" evidence="9">
    <location>
        <begin position="45"/>
        <end position="270"/>
    </location>
</feature>
<evidence type="ECO:0000256" key="8">
    <source>
        <dbReference type="SAM" id="SignalP"/>
    </source>
</evidence>
<feature type="chain" id="PRO_5047477576" description="carbonic anhydrase" evidence="8">
    <location>
        <begin position="29"/>
        <end position="271"/>
    </location>
</feature>
<evidence type="ECO:0000313" key="10">
    <source>
        <dbReference type="EMBL" id="BDU00656.1"/>
    </source>
</evidence>
<dbReference type="PROSITE" id="PS51144">
    <property type="entry name" value="ALPHA_CA_2"/>
    <property type="match status" value="1"/>
</dbReference>
<evidence type="ECO:0000313" key="11">
    <source>
        <dbReference type="Proteomes" id="UP001317870"/>
    </source>
</evidence>
<dbReference type="SUPFAM" id="SSF51069">
    <property type="entry name" value="Carbonic anhydrase"/>
    <property type="match status" value="1"/>
</dbReference>
<proteinExistence type="inferred from homology"/>
<dbReference type="SMART" id="SM01057">
    <property type="entry name" value="Carb_anhydrase"/>
    <property type="match status" value="1"/>
</dbReference>
<protein>
    <recommendedName>
        <fullName evidence="2">carbonic anhydrase</fullName>
        <ecNumber evidence="2">4.2.1.1</ecNumber>
    </recommendedName>
</protein>
<comment type="catalytic activity">
    <reaction evidence="6">
        <text>hydrogencarbonate + H(+) = CO2 + H2O</text>
        <dbReference type="Rhea" id="RHEA:10748"/>
        <dbReference type="ChEBI" id="CHEBI:15377"/>
        <dbReference type="ChEBI" id="CHEBI:15378"/>
        <dbReference type="ChEBI" id="CHEBI:16526"/>
        <dbReference type="ChEBI" id="CHEBI:17544"/>
        <dbReference type="EC" id="4.2.1.1"/>
    </reaction>
</comment>
<keyword evidence="5" id="KW-0456">Lyase</keyword>
<evidence type="ECO:0000256" key="2">
    <source>
        <dbReference type="ARBA" id="ARBA00012925"/>
    </source>
</evidence>
<name>A0ABM8D015_9NOCA</name>
<dbReference type="Gene3D" id="3.10.200.10">
    <property type="entry name" value="Alpha carbonic anhydrase"/>
    <property type="match status" value="1"/>
</dbReference>
<evidence type="ECO:0000256" key="6">
    <source>
        <dbReference type="ARBA" id="ARBA00048348"/>
    </source>
</evidence>
<dbReference type="InterPro" id="IPR041891">
    <property type="entry name" value="Alpha_CA_prokaryot-like"/>
</dbReference>
<evidence type="ECO:0000256" key="1">
    <source>
        <dbReference type="ARBA" id="ARBA00010718"/>
    </source>
</evidence>
<dbReference type="EMBL" id="AP026978">
    <property type="protein sequence ID" value="BDU00656.1"/>
    <property type="molecule type" value="Genomic_DNA"/>
</dbReference>
<keyword evidence="4" id="KW-0862">Zinc</keyword>